<protein>
    <submittedName>
        <fullName evidence="1">Uncharacterized protein</fullName>
    </submittedName>
</protein>
<accession>A0AAD6Q7A9</accession>
<evidence type="ECO:0000313" key="1">
    <source>
        <dbReference type="EMBL" id="KAJ6981606.1"/>
    </source>
</evidence>
<dbReference type="Proteomes" id="UP001164929">
    <property type="component" value="Chromosome 10"/>
</dbReference>
<reference evidence="1" key="1">
    <citation type="journal article" date="2023" name="Mol. Ecol. Resour.">
        <title>Chromosome-level genome assembly of a triploid poplar Populus alba 'Berolinensis'.</title>
        <authorList>
            <person name="Chen S."/>
            <person name="Yu Y."/>
            <person name="Wang X."/>
            <person name="Wang S."/>
            <person name="Zhang T."/>
            <person name="Zhou Y."/>
            <person name="He R."/>
            <person name="Meng N."/>
            <person name="Wang Y."/>
            <person name="Liu W."/>
            <person name="Liu Z."/>
            <person name="Liu J."/>
            <person name="Guo Q."/>
            <person name="Huang H."/>
            <person name="Sederoff R.R."/>
            <person name="Wang G."/>
            <person name="Qu G."/>
            <person name="Chen S."/>
        </authorList>
    </citation>
    <scope>NUCLEOTIDE SEQUENCE</scope>
    <source>
        <strain evidence="1">SC-2020</strain>
    </source>
</reference>
<comment type="caution">
    <text evidence="1">The sequence shown here is derived from an EMBL/GenBank/DDBJ whole genome shotgun (WGS) entry which is preliminary data.</text>
</comment>
<gene>
    <name evidence="1" type="ORF">NC653_024873</name>
</gene>
<dbReference type="AlphaFoldDB" id="A0AAD6Q7A9"/>
<evidence type="ECO:0000313" key="2">
    <source>
        <dbReference type="Proteomes" id="UP001164929"/>
    </source>
</evidence>
<organism evidence="1 2">
    <name type="scientific">Populus alba x Populus x berolinensis</name>
    <dbReference type="NCBI Taxonomy" id="444605"/>
    <lineage>
        <taxon>Eukaryota</taxon>
        <taxon>Viridiplantae</taxon>
        <taxon>Streptophyta</taxon>
        <taxon>Embryophyta</taxon>
        <taxon>Tracheophyta</taxon>
        <taxon>Spermatophyta</taxon>
        <taxon>Magnoliopsida</taxon>
        <taxon>eudicotyledons</taxon>
        <taxon>Gunneridae</taxon>
        <taxon>Pentapetalae</taxon>
        <taxon>rosids</taxon>
        <taxon>fabids</taxon>
        <taxon>Malpighiales</taxon>
        <taxon>Salicaceae</taxon>
        <taxon>Saliceae</taxon>
        <taxon>Populus</taxon>
    </lineage>
</organism>
<name>A0AAD6Q7A9_9ROSI</name>
<keyword evidence="2" id="KW-1185">Reference proteome</keyword>
<proteinExistence type="predicted"/>
<dbReference type="EMBL" id="JAQIZT010000010">
    <property type="protein sequence ID" value="KAJ6981606.1"/>
    <property type="molecule type" value="Genomic_DNA"/>
</dbReference>
<sequence>MDQGKLSLSVAMAAPLRQPVSYGGCGRKIRNVGSFKTEKMRKQLHVGDGVRMARSVWTWYGHVGAGI</sequence>